<dbReference type="PANTHER" id="PTHR32039:SF7">
    <property type="entry name" value="COMPETENCE PROTEIN COMM"/>
    <property type="match status" value="1"/>
</dbReference>
<reference evidence="3" key="1">
    <citation type="submission" date="2022-08" db="EMBL/GenBank/DDBJ databases">
        <title>Genomic Encyclopedia of Type Strains, Phase III (KMG-III): the genomes of soil and plant-associated and newly described type strains.</title>
        <authorList>
            <person name="Whitman W."/>
        </authorList>
    </citation>
    <scope>NUCLEOTIDE SEQUENCE</scope>
    <source>
        <strain evidence="3">HMT 1</strain>
    </source>
</reference>
<comment type="caution">
    <text evidence="3">The sequence shown here is derived from an EMBL/GenBank/DDBJ whole genome shotgun (WGS) entry which is preliminary data.</text>
</comment>
<dbReference type="GO" id="GO:0005524">
    <property type="term" value="F:ATP binding"/>
    <property type="evidence" value="ECO:0007669"/>
    <property type="project" value="InterPro"/>
</dbReference>
<gene>
    <name evidence="3" type="ORF">J2T55_002341</name>
</gene>
<dbReference type="SUPFAM" id="SSF52540">
    <property type="entry name" value="P-loop containing nucleoside triphosphate hydrolases"/>
    <property type="match status" value="1"/>
</dbReference>
<protein>
    <submittedName>
        <fullName evidence="3">ATPase with chaperone activity</fullName>
    </submittedName>
</protein>
<evidence type="ECO:0000313" key="4">
    <source>
        <dbReference type="Proteomes" id="UP001204445"/>
    </source>
</evidence>
<dbReference type="InterPro" id="IPR025158">
    <property type="entry name" value="Mg_chelat-rel_C"/>
</dbReference>
<accession>A0AAE3HL17</accession>
<proteinExistence type="predicted"/>
<evidence type="ECO:0000259" key="1">
    <source>
        <dbReference type="Pfam" id="PF01078"/>
    </source>
</evidence>
<dbReference type="EMBL" id="JANUCT010000019">
    <property type="protein sequence ID" value="MCS3904305.1"/>
    <property type="molecule type" value="Genomic_DNA"/>
</dbReference>
<name>A0AAE3HL17_9GAMM</name>
<dbReference type="InterPro" id="IPR000523">
    <property type="entry name" value="Mg_chelatse_chII-like_cat_dom"/>
</dbReference>
<dbReference type="InterPro" id="IPR045006">
    <property type="entry name" value="CHLI-like"/>
</dbReference>
<evidence type="ECO:0000259" key="2">
    <source>
        <dbReference type="Pfam" id="PF13335"/>
    </source>
</evidence>
<organism evidence="3 4">
    <name type="scientific">Methylohalomonas lacus</name>
    <dbReference type="NCBI Taxonomy" id="398773"/>
    <lineage>
        <taxon>Bacteria</taxon>
        <taxon>Pseudomonadati</taxon>
        <taxon>Pseudomonadota</taxon>
        <taxon>Gammaproteobacteria</taxon>
        <taxon>Methylohalomonadales</taxon>
        <taxon>Methylohalomonadaceae</taxon>
        <taxon>Methylohalomonas</taxon>
    </lineage>
</organism>
<feature type="domain" description="Magnesium chelatase ChlI-like catalytic" evidence="1">
    <location>
        <begin position="1"/>
        <end position="90"/>
    </location>
</feature>
<dbReference type="AlphaFoldDB" id="A0AAE3HL17"/>
<evidence type="ECO:0000313" key="3">
    <source>
        <dbReference type="EMBL" id="MCS3904305.1"/>
    </source>
</evidence>
<sequence>MPEYDRRVLEVLREPLESGHIMISRAAQQMTFPARFQLVAAMNPCPCGYLGDPSDRCHCTEEQVRRYRQRLSGTLLDRIDLHIEVPNLRSELLDRDNRPAEADSQTVRTEVEHARARQQQRAGKCNSALTNQEVSRDCALDNASRELLETALVRFGLSARAMHRILKVSRTIADLDAIDAINSRHIGEAIGYRRLERQS</sequence>
<dbReference type="Pfam" id="PF13335">
    <property type="entry name" value="Mg_chelatase_C"/>
    <property type="match status" value="1"/>
</dbReference>
<keyword evidence="4" id="KW-1185">Reference proteome</keyword>
<dbReference type="PANTHER" id="PTHR32039">
    <property type="entry name" value="MAGNESIUM-CHELATASE SUBUNIT CHLI"/>
    <property type="match status" value="1"/>
</dbReference>
<dbReference type="Proteomes" id="UP001204445">
    <property type="component" value="Unassembled WGS sequence"/>
</dbReference>
<dbReference type="Pfam" id="PF01078">
    <property type="entry name" value="Mg_chelatase"/>
    <property type="match status" value="1"/>
</dbReference>
<dbReference type="InterPro" id="IPR027417">
    <property type="entry name" value="P-loop_NTPase"/>
</dbReference>
<feature type="domain" description="Mg chelatase-related protein C-terminal" evidence="2">
    <location>
        <begin position="103"/>
        <end position="193"/>
    </location>
</feature>
<dbReference type="Gene3D" id="3.40.50.300">
    <property type="entry name" value="P-loop containing nucleotide triphosphate hydrolases"/>
    <property type="match status" value="1"/>
</dbReference>